<protein>
    <recommendedName>
        <fullName evidence="8">Probable membrane transporter protein</fullName>
    </recommendedName>
</protein>
<dbReference type="Pfam" id="PF01925">
    <property type="entry name" value="TauE"/>
    <property type="match status" value="1"/>
</dbReference>
<name>A0A1H4IRF9_RHOJO</name>
<evidence type="ECO:0000256" key="7">
    <source>
        <dbReference type="ARBA" id="ARBA00023136"/>
    </source>
</evidence>
<organism evidence="9 10">
    <name type="scientific">Rhodococcus jostii</name>
    <dbReference type="NCBI Taxonomy" id="132919"/>
    <lineage>
        <taxon>Bacteria</taxon>
        <taxon>Bacillati</taxon>
        <taxon>Actinomycetota</taxon>
        <taxon>Actinomycetes</taxon>
        <taxon>Mycobacteriales</taxon>
        <taxon>Nocardiaceae</taxon>
        <taxon>Rhodococcus</taxon>
    </lineage>
</organism>
<evidence type="ECO:0000313" key="9">
    <source>
        <dbReference type="EMBL" id="SEB36639.1"/>
    </source>
</evidence>
<keyword evidence="5 8" id="KW-0812">Transmembrane</keyword>
<dbReference type="GO" id="GO:0005886">
    <property type="term" value="C:plasma membrane"/>
    <property type="evidence" value="ECO:0007669"/>
    <property type="project" value="UniProtKB-SubCell"/>
</dbReference>
<keyword evidence="6 8" id="KW-1133">Transmembrane helix</keyword>
<evidence type="ECO:0000256" key="6">
    <source>
        <dbReference type="ARBA" id="ARBA00022989"/>
    </source>
</evidence>
<dbReference type="PANTHER" id="PTHR30269:SF0">
    <property type="entry name" value="MEMBRANE TRANSPORTER PROTEIN YFCA-RELATED"/>
    <property type="match status" value="1"/>
</dbReference>
<comment type="subcellular location">
    <subcellularLocation>
        <location evidence="1 8">Cell membrane</location>
        <topology evidence="1 8">Multi-pass membrane protein</topology>
    </subcellularLocation>
</comment>
<evidence type="ECO:0000256" key="8">
    <source>
        <dbReference type="RuleBase" id="RU363041"/>
    </source>
</evidence>
<evidence type="ECO:0000256" key="2">
    <source>
        <dbReference type="ARBA" id="ARBA00009142"/>
    </source>
</evidence>
<feature type="transmembrane region" description="Helical" evidence="8">
    <location>
        <begin position="74"/>
        <end position="93"/>
    </location>
</feature>
<keyword evidence="4 8" id="KW-1003">Cell membrane</keyword>
<dbReference type="Proteomes" id="UP000183407">
    <property type="component" value="Unassembled WGS sequence"/>
</dbReference>
<keyword evidence="7 8" id="KW-0472">Membrane</keyword>
<dbReference type="EMBL" id="FNTL01000002">
    <property type="protein sequence ID" value="SEB36639.1"/>
    <property type="molecule type" value="Genomic_DNA"/>
</dbReference>
<dbReference type="OrthoDB" id="3782574at2"/>
<evidence type="ECO:0000313" key="10">
    <source>
        <dbReference type="Proteomes" id="UP000183407"/>
    </source>
</evidence>
<feature type="transmembrane region" description="Helical" evidence="8">
    <location>
        <begin position="210"/>
        <end position="229"/>
    </location>
</feature>
<dbReference type="InterPro" id="IPR052017">
    <property type="entry name" value="TSUP"/>
</dbReference>
<keyword evidence="3" id="KW-0813">Transport</keyword>
<dbReference type="RefSeq" id="WP_073358105.1">
    <property type="nucleotide sequence ID" value="NZ_FNTL01000002.1"/>
</dbReference>
<feature type="transmembrane region" description="Helical" evidence="8">
    <location>
        <begin position="235"/>
        <end position="253"/>
    </location>
</feature>
<evidence type="ECO:0000256" key="1">
    <source>
        <dbReference type="ARBA" id="ARBA00004651"/>
    </source>
</evidence>
<gene>
    <name evidence="9" type="ORF">SAMN04490220_0424</name>
</gene>
<reference evidence="10" key="1">
    <citation type="submission" date="2016-10" db="EMBL/GenBank/DDBJ databases">
        <authorList>
            <person name="Varghese N."/>
        </authorList>
    </citation>
    <scope>NUCLEOTIDE SEQUENCE [LARGE SCALE GENOMIC DNA]</scope>
    <source>
        <strain evidence="10">DSM 44719</strain>
    </source>
</reference>
<dbReference type="PANTHER" id="PTHR30269">
    <property type="entry name" value="TRANSMEMBRANE PROTEIN YFCA"/>
    <property type="match status" value="1"/>
</dbReference>
<dbReference type="InterPro" id="IPR002781">
    <property type="entry name" value="TM_pro_TauE-like"/>
</dbReference>
<evidence type="ECO:0000256" key="3">
    <source>
        <dbReference type="ARBA" id="ARBA00022448"/>
    </source>
</evidence>
<feature type="transmembrane region" description="Helical" evidence="8">
    <location>
        <begin position="185"/>
        <end position="203"/>
    </location>
</feature>
<sequence>MSFDDAVLVAIAGVLAGAINTAAGGGTLITFPALLAVGLPPISANITSSLGLVPGYAGGAYAYRRELRGQRRRFFALAAVSVIGGVLGAVLLLNTPAAAFKVAVPYLVTGSCLLLLVQPRLAAWVSVRRSRKGVDEGRVGLGARSAVMVAATYGSYFGAGLGVLLLAVMGILIPDDLQRLNGLKALLSCVVVTSGLVVYLLSGQASLPHVAILLVSSCVGGMLGGLLARQVSPTVLRRVVCTLGFGVASILFIQG</sequence>
<dbReference type="AlphaFoldDB" id="A0A1H4IRF9"/>
<feature type="transmembrane region" description="Helical" evidence="8">
    <location>
        <begin position="146"/>
        <end position="173"/>
    </location>
</feature>
<accession>A0A1H4IRF9</accession>
<proteinExistence type="inferred from homology"/>
<evidence type="ECO:0000256" key="5">
    <source>
        <dbReference type="ARBA" id="ARBA00022692"/>
    </source>
</evidence>
<feature type="transmembrane region" description="Helical" evidence="8">
    <location>
        <begin position="34"/>
        <end position="53"/>
    </location>
</feature>
<evidence type="ECO:0000256" key="4">
    <source>
        <dbReference type="ARBA" id="ARBA00022475"/>
    </source>
</evidence>
<comment type="similarity">
    <text evidence="2 8">Belongs to the 4-toluene sulfonate uptake permease (TSUP) (TC 2.A.102) family.</text>
</comment>